<gene>
    <name evidence="1" type="ORF">UN65_09930</name>
</gene>
<evidence type="ECO:0000313" key="2">
    <source>
        <dbReference type="Proteomes" id="UP000304840"/>
    </source>
</evidence>
<dbReference type="EMBL" id="CP010992">
    <property type="protein sequence ID" value="AMO20608.1"/>
    <property type="molecule type" value="Genomic_DNA"/>
</dbReference>
<dbReference type="GeneID" id="60758506"/>
<evidence type="ECO:0000313" key="1">
    <source>
        <dbReference type="EMBL" id="AMO20608.1"/>
    </source>
</evidence>
<dbReference type="AlphaFoldDB" id="A0AAI8CIH2"/>
<sequence length="206" mass="24270">MAGSLNSSNFLKIQNLFKERCMTLFIEAYYTSISNRSVQLDFEENDITKILNHYIDQNLKRKEWKISSTLEYYLFDEEVRFEKGFAAKSSRIDLRFTSFWQQEEFKYYIEAKNLKSNDSALKRRYISTGINNFLKGGKYFSCDGFLVGYILEGTVEHCVNGINKLLLKDGRSSELLEEKITLNLVNSHFSKHQEKEILHLFLNYID</sequence>
<dbReference type="Proteomes" id="UP000304840">
    <property type="component" value="Chromosome"/>
</dbReference>
<organism evidence="1 2">
    <name type="scientific">Flavobacterium columnare</name>
    <dbReference type="NCBI Taxonomy" id="996"/>
    <lineage>
        <taxon>Bacteria</taxon>
        <taxon>Pseudomonadati</taxon>
        <taxon>Bacteroidota</taxon>
        <taxon>Flavobacteriia</taxon>
        <taxon>Flavobacteriales</taxon>
        <taxon>Flavobacteriaceae</taxon>
        <taxon>Flavobacterium</taxon>
    </lineage>
</organism>
<dbReference type="RefSeq" id="WP_077225791.1">
    <property type="nucleotide sequence ID" value="NZ_CP010992.1"/>
</dbReference>
<reference evidence="1 2" key="2">
    <citation type="submission" date="2019-05" db="EMBL/GenBank/DDBJ databases">
        <authorList>
            <person name="Ravantti J.J."/>
        </authorList>
    </citation>
    <scope>NUCLEOTIDE SEQUENCE [LARGE SCALE GENOMIC DNA]</scope>
    <source>
        <strain evidence="1 2">B185</strain>
    </source>
</reference>
<accession>A0AAI8CIH2</accession>
<evidence type="ECO:0008006" key="3">
    <source>
        <dbReference type="Google" id="ProtNLM"/>
    </source>
</evidence>
<proteinExistence type="predicted"/>
<reference evidence="2" key="1">
    <citation type="submission" date="2016-03" db="EMBL/GenBank/DDBJ databases">
        <title>Flavobacterium columnare strain B185, complete genome.</title>
        <authorList>
            <person name="Sundberg L.-R."/>
            <person name="Papponen P."/>
            <person name="Laanto E."/>
        </authorList>
    </citation>
    <scope>NUCLEOTIDE SEQUENCE [LARGE SCALE GENOMIC DNA]</scope>
    <source>
        <strain evidence="2">B185</strain>
    </source>
</reference>
<protein>
    <recommendedName>
        <fullName evidence="3">Restriction endonuclease</fullName>
    </recommendedName>
</protein>
<name>A0AAI8CIH2_9FLAO</name>